<reference evidence="4" key="1">
    <citation type="journal article" date="2021" name="PeerJ">
        <title>Extensive microbial diversity within the chicken gut microbiome revealed by metagenomics and culture.</title>
        <authorList>
            <person name="Gilroy R."/>
            <person name="Ravi A."/>
            <person name="Getino M."/>
            <person name="Pursley I."/>
            <person name="Horton D.L."/>
            <person name="Alikhan N.F."/>
            <person name="Baker D."/>
            <person name="Gharbi K."/>
            <person name="Hall N."/>
            <person name="Watson M."/>
            <person name="Adriaenssens E.M."/>
            <person name="Foster-Nyarko E."/>
            <person name="Jarju S."/>
            <person name="Secka A."/>
            <person name="Antonio M."/>
            <person name="Oren A."/>
            <person name="Chaudhuri R.R."/>
            <person name="La Ragione R."/>
            <person name="Hildebrand F."/>
            <person name="Pallen M.J."/>
        </authorList>
    </citation>
    <scope>NUCLEOTIDE SEQUENCE</scope>
    <source>
        <strain evidence="4">USAMLcec4-12693</strain>
    </source>
</reference>
<evidence type="ECO:0000256" key="2">
    <source>
        <dbReference type="SAM" id="Phobius"/>
    </source>
</evidence>
<feature type="compositionally biased region" description="Basic and acidic residues" evidence="1">
    <location>
        <begin position="531"/>
        <end position="542"/>
    </location>
</feature>
<comment type="caution">
    <text evidence="4">The sequence shown here is derived from an EMBL/GenBank/DDBJ whole genome shotgun (WGS) entry which is preliminary data.</text>
</comment>
<keyword evidence="2" id="KW-0472">Membrane</keyword>
<gene>
    <name evidence="4" type="ORF">K8V39_09545</name>
</gene>
<evidence type="ECO:0000313" key="4">
    <source>
        <dbReference type="EMBL" id="HJH50495.1"/>
    </source>
</evidence>
<keyword evidence="3" id="KW-0732">Signal</keyword>
<dbReference type="EMBL" id="DYXE01000081">
    <property type="protein sequence ID" value="HJH50495.1"/>
    <property type="molecule type" value="Genomic_DNA"/>
</dbReference>
<sequence>MGRRVKSIVALLMVLCLLYWQQDQISHATEEEGNIGNEQENPEEKPVVEKYELSVPGEDGQNGYYVSYPEIEVRHISEAGATWCRLENGGGEVIEQVLEEKGASAVLGPEQLREGKNKLMVWMTDEEGTELEEYRFQRTLWIDTAAPEITLDTLKGTEVWYDAGTDLSVAADDGKDGSQVAEISCYANGEAVGWTDQSRAVFRIETFSSGARPVDVEIYAVDLAGNRAFRECSLYIDGEAPEVSITGVQDYMITSQPVELHFAAREENVFRTVLGTVDWEAPDGGVKQRTVESWTDTAEGKAGTVALEEDGSYQVRMEAADGAGHIASAARRFTIDRHNPVIRYIDELDGTYQKSFRLDHTYGELIQDFTTVTCTVTLDGQLYPLGKHVIREGLHILELKAVDSAGNVGTAKAEFVIDHTAPEIVFKDLKEGEAYEETHTFQVTVSDQNDTIQEIRINGIRQATSGHSKIYQYTAEEEKSYEVSVKAVDRAGNQTVERINFEIVPKATLAEQILKPIQETLGMETKSGEPVTDKGAEPKGNDSMKGWKIALGAGMGVLAAGSTGWVFRKRKQKL</sequence>
<dbReference type="RefSeq" id="WP_277272362.1">
    <property type="nucleotide sequence ID" value="NZ_DYXE01000081.1"/>
</dbReference>
<feature type="chain" id="PRO_5038692651" description="Ig-like domain-containing protein" evidence="3">
    <location>
        <begin position="22"/>
        <end position="574"/>
    </location>
</feature>
<organism evidence="4 5">
    <name type="scientific">Merdimonas faecis</name>
    <dbReference type="NCBI Taxonomy" id="1653435"/>
    <lineage>
        <taxon>Bacteria</taxon>
        <taxon>Bacillati</taxon>
        <taxon>Bacillota</taxon>
        <taxon>Clostridia</taxon>
        <taxon>Lachnospirales</taxon>
        <taxon>Lachnospiraceae</taxon>
        <taxon>Merdimonas</taxon>
    </lineage>
</organism>
<accession>A0A9D2VYG1</accession>
<evidence type="ECO:0000256" key="1">
    <source>
        <dbReference type="SAM" id="MobiDB-lite"/>
    </source>
</evidence>
<evidence type="ECO:0008006" key="6">
    <source>
        <dbReference type="Google" id="ProtNLM"/>
    </source>
</evidence>
<name>A0A9D2VYG1_9FIRM</name>
<dbReference type="AlphaFoldDB" id="A0A9D2VYG1"/>
<protein>
    <recommendedName>
        <fullName evidence="6">Ig-like domain-containing protein</fullName>
    </recommendedName>
</protein>
<keyword evidence="2" id="KW-0812">Transmembrane</keyword>
<feature type="transmembrane region" description="Helical" evidence="2">
    <location>
        <begin position="547"/>
        <end position="567"/>
    </location>
</feature>
<evidence type="ECO:0000256" key="3">
    <source>
        <dbReference type="SAM" id="SignalP"/>
    </source>
</evidence>
<dbReference type="Proteomes" id="UP000813420">
    <property type="component" value="Unassembled WGS sequence"/>
</dbReference>
<feature type="region of interest" description="Disordered" evidence="1">
    <location>
        <begin position="524"/>
        <end position="543"/>
    </location>
</feature>
<reference evidence="4" key="2">
    <citation type="submission" date="2021-09" db="EMBL/GenBank/DDBJ databases">
        <authorList>
            <person name="Gilroy R."/>
        </authorList>
    </citation>
    <scope>NUCLEOTIDE SEQUENCE</scope>
    <source>
        <strain evidence="4">USAMLcec4-12693</strain>
    </source>
</reference>
<feature type="signal peptide" evidence="3">
    <location>
        <begin position="1"/>
        <end position="21"/>
    </location>
</feature>
<proteinExistence type="predicted"/>
<keyword evidence="2" id="KW-1133">Transmembrane helix</keyword>
<evidence type="ECO:0000313" key="5">
    <source>
        <dbReference type="Proteomes" id="UP000813420"/>
    </source>
</evidence>